<name>A0A852W9F4_9MICO</name>
<keyword evidence="1" id="KW-0472">Membrane</keyword>
<feature type="transmembrane region" description="Helical" evidence="1">
    <location>
        <begin position="58"/>
        <end position="81"/>
    </location>
</feature>
<keyword evidence="1" id="KW-0812">Transmembrane</keyword>
<dbReference type="EMBL" id="JACCAB010000001">
    <property type="protein sequence ID" value="NYG05708.1"/>
    <property type="molecule type" value="Genomic_DNA"/>
</dbReference>
<keyword evidence="1" id="KW-1133">Transmembrane helix</keyword>
<accession>A0A852W9F4</accession>
<keyword evidence="3" id="KW-1185">Reference proteome</keyword>
<gene>
    <name evidence="2" type="ORF">BJ986_000195</name>
</gene>
<sequence length="82" mass="9131">MSFKIADLRRATDEVDLVRLHDEVAPHTMVGVDYYLEELQRRDFVRAAESSEKLARAAAWLSVVSAAASVLALLVSVIALFR</sequence>
<protein>
    <submittedName>
        <fullName evidence="2">Uncharacterized protein</fullName>
    </submittedName>
</protein>
<evidence type="ECO:0000256" key="1">
    <source>
        <dbReference type="SAM" id="Phobius"/>
    </source>
</evidence>
<evidence type="ECO:0000313" key="3">
    <source>
        <dbReference type="Proteomes" id="UP000573599"/>
    </source>
</evidence>
<reference evidence="2 3" key="1">
    <citation type="submission" date="2020-07" db="EMBL/GenBank/DDBJ databases">
        <title>Sequencing the genomes of 1000 actinobacteria strains.</title>
        <authorList>
            <person name="Klenk H.-P."/>
        </authorList>
    </citation>
    <scope>NUCLEOTIDE SEQUENCE [LARGE SCALE GENOMIC DNA]</scope>
    <source>
        <strain evidence="2 3">DSM 23987</strain>
    </source>
</reference>
<dbReference type="Proteomes" id="UP000573599">
    <property type="component" value="Unassembled WGS sequence"/>
</dbReference>
<evidence type="ECO:0000313" key="2">
    <source>
        <dbReference type="EMBL" id="NYG05708.1"/>
    </source>
</evidence>
<dbReference type="AlphaFoldDB" id="A0A852W9F4"/>
<comment type="caution">
    <text evidence="2">The sequence shown here is derived from an EMBL/GenBank/DDBJ whole genome shotgun (WGS) entry which is preliminary data.</text>
</comment>
<organism evidence="2 3">
    <name type="scientific">Pedococcus badiiscoriae</name>
    <dbReference type="NCBI Taxonomy" id="642776"/>
    <lineage>
        <taxon>Bacteria</taxon>
        <taxon>Bacillati</taxon>
        <taxon>Actinomycetota</taxon>
        <taxon>Actinomycetes</taxon>
        <taxon>Micrococcales</taxon>
        <taxon>Intrasporangiaceae</taxon>
        <taxon>Pedococcus</taxon>
    </lineage>
</organism>
<proteinExistence type="predicted"/>
<dbReference type="RefSeq" id="WP_179420299.1">
    <property type="nucleotide sequence ID" value="NZ_JACCAB010000001.1"/>
</dbReference>